<feature type="transmembrane region" description="Helical" evidence="6">
    <location>
        <begin position="433"/>
        <end position="450"/>
    </location>
</feature>
<feature type="transmembrane region" description="Helical" evidence="6">
    <location>
        <begin position="195"/>
        <end position="217"/>
    </location>
</feature>
<feature type="transmembrane region" description="Helical" evidence="6">
    <location>
        <begin position="150"/>
        <end position="175"/>
    </location>
</feature>
<keyword evidence="4 6" id="KW-1133">Transmembrane helix</keyword>
<protein>
    <recommendedName>
        <fullName evidence="11">Sodium:proton antiporter</fullName>
    </recommendedName>
</protein>
<feature type="transmembrane region" description="Helical" evidence="6">
    <location>
        <begin position="272"/>
        <end position="291"/>
    </location>
</feature>
<dbReference type="AlphaFoldDB" id="A0A1I0C2V2"/>
<evidence type="ECO:0000259" key="7">
    <source>
        <dbReference type="Pfam" id="PF03553"/>
    </source>
</evidence>
<dbReference type="STRING" id="1123402.SAMN02583745_01480"/>
<proteinExistence type="predicted"/>
<evidence type="ECO:0000259" key="8">
    <source>
        <dbReference type="Pfam" id="PF13726"/>
    </source>
</evidence>
<dbReference type="PANTHER" id="PTHR37821:SF1">
    <property type="entry name" value="AMINO ACID TRANSPORTER YUIF-RELATED"/>
    <property type="match status" value="1"/>
</dbReference>
<feature type="domain" description="Putative Na+/H+ antiporter N-terminal" evidence="8">
    <location>
        <begin position="2"/>
        <end position="87"/>
    </location>
</feature>
<keyword evidence="10" id="KW-1185">Reference proteome</keyword>
<evidence type="ECO:0000256" key="3">
    <source>
        <dbReference type="ARBA" id="ARBA00022692"/>
    </source>
</evidence>
<sequence>MNAVIIAVIVMVALSLCRVSVVFALIFSSILGGVLAGMPVVDTINVFTKGLGDGATIALSYAILGAFAVALSRSGIAETMAQLAISKLTGKDATEQTTKRVSFLLLVVFILAAVSSQNLIPVHIAFIPILVPPLLGLMNTLKMDRRLAACVLTFGLVGTYMFVPVGFGSIFLYDLLLKNLNIAGKDIGLVIESSIVVKSMAIPFGGMVIGLLIAYFYSYRKPRHYITQSTDPQIENGKAKGPKMVLAPWQIVMLMVALIGTVVLQLKYDSMILGGLFGFAVLSVAGVFKWQDQDSVFVEGMRMMALVGFIMISAAGFAAVMKETGHVNTLVATSMDVIGDNKGLAAFVMLLVGLFITLGIGSSFSTIPIITVIFVPIAHNLGFSPAAIVALVGTAAALGDAGSPASDSTLGPTAGLNADGQHNHIWDSVVPTFLHYNIPLIIFGWIAAMIL</sequence>
<dbReference type="InterPro" id="IPR018461">
    <property type="entry name" value="Na/H_Antiport_NhaC-like_C"/>
</dbReference>
<dbReference type="RefSeq" id="WP_093319197.1">
    <property type="nucleotide sequence ID" value="NZ_FOHV01000009.1"/>
</dbReference>
<dbReference type="OrthoDB" id="9772446at2"/>
<feature type="transmembrane region" description="Helical" evidence="6">
    <location>
        <begin position="7"/>
        <end position="35"/>
    </location>
</feature>
<dbReference type="InterPro" id="IPR052576">
    <property type="entry name" value="AA_Transporter-Related"/>
</dbReference>
<evidence type="ECO:0000256" key="1">
    <source>
        <dbReference type="ARBA" id="ARBA00004651"/>
    </source>
</evidence>
<gene>
    <name evidence="9" type="ORF">SAMN02583745_01480</name>
</gene>
<accession>A0A1I0C2V2</accession>
<evidence type="ECO:0008006" key="11">
    <source>
        <dbReference type="Google" id="ProtNLM"/>
    </source>
</evidence>
<keyword evidence="5 6" id="KW-0472">Membrane</keyword>
<feature type="transmembrane region" description="Helical" evidence="6">
    <location>
        <begin position="97"/>
        <end position="114"/>
    </location>
</feature>
<feature type="transmembrane region" description="Helical" evidence="6">
    <location>
        <begin position="120"/>
        <end position="138"/>
    </location>
</feature>
<dbReference type="GO" id="GO:0005886">
    <property type="term" value="C:plasma membrane"/>
    <property type="evidence" value="ECO:0007669"/>
    <property type="project" value="UniProtKB-SubCell"/>
</dbReference>
<dbReference type="Proteomes" id="UP000242642">
    <property type="component" value="Unassembled WGS sequence"/>
</dbReference>
<evidence type="ECO:0000313" key="10">
    <source>
        <dbReference type="Proteomes" id="UP000242642"/>
    </source>
</evidence>
<comment type="subcellular location">
    <subcellularLocation>
        <location evidence="1">Cell membrane</location>
        <topology evidence="1">Multi-pass membrane protein</topology>
    </subcellularLocation>
</comment>
<feature type="transmembrane region" description="Helical" evidence="6">
    <location>
        <begin position="381"/>
        <end position="399"/>
    </location>
</feature>
<dbReference type="Pfam" id="PF03553">
    <property type="entry name" value="Na_H_antiporter"/>
    <property type="match status" value="1"/>
</dbReference>
<reference evidence="10" key="1">
    <citation type="submission" date="2016-10" db="EMBL/GenBank/DDBJ databases">
        <authorList>
            <person name="Varghese N."/>
            <person name="Submissions S."/>
        </authorList>
    </citation>
    <scope>NUCLEOTIDE SEQUENCE [LARGE SCALE GENOMIC DNA]</scope>
    <source>
        <strain evidence="10">DSM 18579</strain>
    </source>
</reference>
<dbReference type="EMBL" id="FOHV01000009">
    <property type="protein sequence ID" value="SET13779.1"/>
    <property type="molecule type" value="Genomic_DNA"/>
</dbReference>
<dbReference type="InterPro" id="IPR032813">
    <property type="entry name" value="Na_H_antiport_N"/>
</dbReference>
<organism evidence="9 10">
    <name type="scientific">Thorsellia anophelis DSM 18579</name>
    <dbReference type="NCBI Taxonomy" id="1123402"/>
    <lineage>
        <taxon>Bacteria</taxon>
        <taxon>Pseudomonadati</taxon>
        <taxon>Pseudomonadota</taxon>
        <taxon>Gammaproteobacteria</taxon>
        <taxon>Enterobacterales</taxon>
        <taxon>Thorselliaceae</taxon>
        <taxon>Thorsellia</taxon>
    </lineage>
</organism>
<evidence type="ECO:0000256" key="5">
    <source>
        <dbReference type="ARBA" id="ARBA00023136"/>
    </source>
</evidence>
<evidence type="ECO:0000256" key="4">
    <source>
        <dbReference type="ARBA" id="ARBA00022989"/>
    </source>
</evidence>
<feature type="domain" description="Na+/H+ antiporter NhaC-like C-terminal" evidence="7">
    <location>
        <begin position="151"/>
        <end position="445"/>
    </location>
</feature>
<feature type="transmembrane region" description="Helical" evidence="6">
    <location>
        <begin position="303"/>
        <end position="321"/>
    </location>
</feature>
<dbReference type="Pfam" id="PF13726">
    <property type="entry name" value="Na_H_antiport_2"/>
    <property type="match status" value="1"/>
</dbReference>
<name>A0A1I0C2V2_9GAMM</name>
<evidence type="ECO:0000313" key="9">
    <source>
        <dbReference type="EMBL" id="SET13779.1"/>
    </source>
</evidence>
<keyword evidence="2" id="KW-1003">Cell membrane</keyword>
<feature type="transmembrane region" description="Helical" evidence="6">
    <location>
        <begin position="55"/>
        <end position="76"/>
    </location>
</feature>
<feature type="transmembrane region" description="Helical" evidence="6">
    <location>
        <begin position="344"/>
        <end position="374"/>
    </location>
</feature>
<keyword evidence="3 6" id="KW-0812">Transmembrane</keyword>
<evidence type="ECO:0000256" key="2">
    <source>
        <dbReference type="ARBA" id="ARBA00022475"/>
    </source>
</evidence>
<evidence type="ECO:0000256" key="6">
    <source>
        <dbReference type="SAM" id="Phobius"/>
    </source>
</evidence>
<dbReference type="PANTHER" id="PTHR37821">
    <property type="entry name" value="AMINO ACID TRANSPORTER YUIF-RELATED"/>
    <property type="match status" value="1"/>
</dbReference>
<feature type="transmembrane region" description="Helical" evidence="6">
    <location>
        <begin position="246"/>
        <end position="266"/>
    </location>
</feature>